<evidence type="ECO:0000313" key="2">
    <source>
        <dbReference type="EMBL" id="NYH93949.1"/>
    </source>
</evidence>
<protein>
    <submittedName>
        <fullName evidence="2">DNA polymerase</fullName>
        <ecNumber evidence="2">2.7.7.7</ecNumber>
    </submittedName>
</protein>
<accession>A0A7Z0BSA5</accession>
<dbReference type="Proteomes" id="UP000522081">
    <property type="component" value="Unassembled WGS sequence"/>
</dbReference>
<name>A0A7Z0BSA5_9SPHN</name>
<dbReference type="InterPro" id="IPR036895">
    <property type="entry name" value="Uracil-DNA_glycosylase-like_sf"/>
</dbReference>
<dbReference type="AlphaFoldDB" id="A0A7Z0BSA5"/>
<dbReference type="Gene3D" id="3.40.470.10">
    <property type="entry name" value="Uracil-DNA glycosylase-like domain"/>
    <property type="match status" value="1"/>
</dbReference>
<evidence type="ECO:0000313" key="3">
    <source>
        <dbReference type="Proteomes" id="UP000522081"/>
    </source>
</evidence>
<dbReference type="SUPFAM" id="SSF52141">
    <property type="entry name" value="Uracil-DNA glycosylase-like"/>
    <property type="match status" value="1"/>
</dbReference>
<comment type="caution">
    <text evidence="2">The sequence shown here is derived from an EMBL/GenBank/DDBJ whole genome shotgun (WGS) entry which is preliminary data.</text>
</comment>
<evidence type="ECO:0000256" key="1">
    <source>
        <dbReference type="SAM" id="MobiDB-lite"/>
    </source>
</evidence>
<feature type="compositionally biased region" description="Basic and acidic residues" evidence="1">
    <location>
        <begin position="46"/>
        <end position="59"/>
    </location>
</feature>
<dbReference type="RefSeq" id="WP_179405908.1">
    <property type="nucleotide sequence ID" value="NZ_BMGF01000001.1"/>
</dbReference>
<reference evidence="2 3" key="1">
    <citation type="submission" date="2020-07" db="EMBL/GenBank/DDBJ databases">
        <title>Genomic Encyclopedia of Type Strains, Phase IV (KMG-IV): sequencing the most valuable type-strain genomes for metagenomic binning, comparative biology and taxonomic classification.</title>
        <authorList>
            <person name="Goeker M."/>
        </authorList>
    </citation>
    <scope>NUCLEOTIDE SEQUENCE [LARGE SCALE GENOMIC DNA]</scope>
    <source>
        <strain evidence="2 3">DSM 29043</strain>
    </source>
</reference>
<gene>
    <name evidence="2" type="ORF">FHS75_000254</name>
</gene>
<keyword evidence="2" id="KW-0548">Nucleotidyltransferase</keyword>
<organism evidence="2 3">
    <name type="scientific">Novosphingobium marinum</name>
    <dbReference type="NCBI Taxonomy" id="1514948"/>
    <lineage>
        <taxon>Bacteria</taxon>
        <taxon>Pseudomonadati</taxon>
        <taxon>Pseudomonadota</taxon>
        <taxon>Alphaproteobacteria</taxon>
        <taxon>Sphingomonadales</taxon>
        <taxon>Sphingomonadaceae</taxon>
        <taxon>Novosphingobium</taxon>
    </lineage>
</organism>
<feature type="region of interest" description="Disordered" evidence="1">
    <location>
        <begin position="33"/>
        <end position="79"/>
    </location>
</feature>
<keyword evidence="3" id="KW-1185">Reference proteome</keyword>
<sequence length="268" mass="28940">MESRPDLPPEEAVAAALDWWRLAGVDCDFADEPQEWLAEPAPVAEKASEKQPEQRDRPVAARKAVPEPKPGPVVPDKAGWPGDLDTFRAWWLAESWLDGGRTGGRVPPRGKAHAELMVVVPEPEAEDGERLLSGAQGRLLDAILAAMGIPAEAACVASALPRHTPMADWDAVAAQGLGEVLRHHIALAAPRRLLVLGNNILPLIGNDTAQRPAVSLNFNHESTNIPLLAARSLPALMSRPAWKAELWRAWLDWSAGDRRAGGPKDTTT</sequence>
<dbReference type="GO" id="GO:0003887">
    <property type="term" value="F:DNA-directed DNA polymerase activity"/>
    <property type="evidence" value="ECO:0007669"/>
    <property type="project" value="UniProtKB-EC"/>
</dbReference>
<keyword evidence="2" id="KW-0808">Transferase</keyword>
<dbReference type="EMBL" id="JACBZF010000001">
    <property type="protein sequence ID" value="NYH93949.1"/>
    <property type="molecule type" value="Genomic_DNA"/>
</dbReference>
<dbReference type="EC" id="2.7.7.7" evidence="2"/>
<proteinExistence type="predicted"/>